<dbReference type="EMBL" id="NGKU01000001">
    <property type="protein sequence ID" value="OTN77505.1"/>
    <property type="molecule type" value="Genomic_DNA"/>
</dbReference>
<dbReference type="RefSeq" id="WP_143353794.1">
    <property type="nucleotide sequence ID" value="NZ_NGKU01000001.1"/>
</dbReference>
<sequence>MILYRTYTDALLPYNFLNSLFYNTADSHGVLADDERLSTLLNTYAAAATEADQQSIFDDIFNELSDETLATPIDYKDENFVTTSKIEDFVFSGLSDAPIDYQQLVVK</sequence>
<organism evidence="1 2">
    <name type="scientific">Candidatus Enterococcus testudinis</name>
    <dbReference type="NCBI Taxonomy" id="1834191"/>
    <lineage>
        <taxon>Bacteria</taxon>
        <taxon>Bacillati</taxon>
        <taxon>Bacillota</taxon>
        <taxon>Bacilli</taxon>
        <taxon>Lactobacillales</taxon>
        <taxon>Enterococcaceae</taxon>
        <taxon>Enterococcus</taxon>
    </lineage>
</organism>
<name>A0A242A8Z4_9ENTE</name>
<evidence type="ECO:0000313" key="1">
    <source>
        <dbReference type="EMBL" id="OTN77505.1"/>
    </source>
</evidence>
<dbReference type="STRING" id="1834191.A5886_002605"/>
<dbReference type="OrthoDB" id="9796817at2"/>
<gene>
    <name evidence="1" type="ORF">A5886_002605</name>
</gene>
<evidence type="ECO:0000313" key="2">
    <source>
        <dbReference type="Proteomes" id="UP000195043"/>
    </source>
</evidence>
<reference evidence="1 2" key="1">
    <citation type="submission" date="2017-05" db="EMBL/GenBank/DDBJ databases">
        <title>The Genome Sequence of Enterococcus sp. 8G7_MSG3316.</title>
        <authorList>
            <consortium name="The Broad Institute Genomics Platform"/>
            <consortium name="The Broad Institute Genomic Center for Infectious Diseases"/>
            <person name="Earl A."/>
            <person name="Manson A."/>
            <person name="Schwartman J."/>
            <person name="Gilmore M."/>
            <person name="Abouelleil A."/>
            <person name="Cao P."/>
            <person name="Chapman S."/>
            <person name="Cusick C."/>
            <person name="Shea T."/>
            <person name="Young S."/>
            <person name="Neafsey D."/>
            <person name="Nusbaum C."/>
            <person name="Birren B."/>
        </authorList>
    </citation>
    <scope>NUCLEOTIDE SEQUENCE [LARGE SCALE GENOMIC DNA]</scope>
    <source>
        <strain evidence="1 2">8G7_MSG3316</strain>
    </source>
</reference>
<accession>A0A242A8Z4</accession>
<comment type="caution">
    <text evidence="1">The sequence shown here is derived from an EMBL/GenBank/DDBJ whole genome shotgun (WGS) entry which is preliminary data.</text>
</comment>
<dbReference type="Proteomes" id="UP000195043">
    <property type="component" value="Unassembled WGS sequence"/>
</dbReference>
<dbReference type="AlphaFoldDB" id="A0A242A8Z4"/>
<dbReference type="SUPFAM" id="SSF53850">
    <property type="entry name" value="Periplasmic binding protein-like II"/>
    <property type="match status" value="1"/>
</dbReference>
<keyword evidence="2" id="KW-1185">Reference proteome</keyword>
<proteinExistence type="predicted"/>
<protein>
    <submittedName>
        <fullName evidence="1">Uncharacterized protein</fullName>
    </submittedName>
</protein>